<keyword evidence="5" id="KW-1185">Reference proteome</keyword>
<evidence type="ECO:0000313" key="5">
    <source>
        <dbReference type="Proteomes" id="UP000243308"/>
    </source>
</evidence>
<dbReference type="Gene3D" id="3.80.10.10">
    <property type="entry name" value="Ribonuclease Inhibitor"/>
    <property type="match status" value="1"/>
</dbReference>
<dbReference type="GO" id="GO:0005096">
    <property type="term" value="F:GTPase activator activity"/>
    <property type="evidence" value="ECO:0007669"/>
    <property type="project" value="UniProtKB-KW"/>
</dbReference>
<dbReference type="SUPFAM" id="SSF52047">
    <property type="entry name" value="RNI-like"/>
    <property type="match status" value="1"/>
</dbReference>
<dbReference type="GO" id="GO:0006913">
    <property type="term" value="P:nucleocytoplasmic transport"/>
    <property type="evidence" value="ECO:0007669"/>
    <property type="project" value="TreeGrafter"/>
</dbReference>
<name>A0A086TM00_9FUNG</name>
<dbReference type="Pfam" id="PF13516">
    <property type="entry name" value="LRR_6"/>
    <property type="match status" value="2"/>
</dbReference>
<dbReference type="AlphaFoldDB" id="A0A086TM00"/>
<dbReference type="Proteomes" id="UP000243308">
    <property type="component" value="Unassembled WGS sequence"/>
</dbReference>
<protein>
    <submittedName>
        <fullName evidence="4">Uncharacterized protein</fullName>
    </submittedName>
</protein>
<dbReference type="InterPro" id="IPR032675">
    <property type="entry name" value="LRR_dom_sf"/>
</dbReference>
<evidence type="ECO:0000256" key="2">
    <source>
        <dbReference type="ARBA" id="ARBA00022614"/>
    </source>
</evidence>
<dbReference type="EMBL" id="KN042429">
    <property type="protein sequence ID" value="KFH62977.1"/>
    <property type="molecule type" value="Genomic_DNA"/>
</dbReference>
<gene>
    <name evidence="4" type="ORF">MVEG_11015</name>
</gene>
<dbReference type="SMART" id="SM00368">
    <property type="entry name" value="LRR_RI"/>
    <property type="match status" value="2"/>
</dbReference>
<dbReference type="PANTHER" id="PTHR24113">
    <property type="entry name" value="RAN GTPASE-ACTIVATING PROTEIN 1"/>
    <property type="match status" value="1"/>
</dbReference>
<keyword evidence="2" id="KW-0433">Leucine-rich repeat</keyword>
<proteinExistence type="predicted"/>
<dbReference type="GO" id="GO:0005829">
    <property type="term" value="C:cytosol"/>
    <property type="evidence" value="ECO:0007669"/>
    <property type="project" value="TreeGrafter"/>
</dbReference>
<dbReference type="PANTHER" id="PTHR24113:SF12">
    <property type="entry name" value="RAN GTPASE-ACTIVATING PROTEIN 1"/>
    <property type="match status" value="1"/>
</dbReference>
<keyword evidence="3" id="KW-0677">Repeat</keyword>
<evidence type="ECO:0000256" key="3">
    <source>
        <dbReference type="ARBA" id="ARBA00022737"/>
    </source>
</evidence>
<dbReference type="GO" id="GO:0048471">
    <property type="term" value="C:perinuclear region of cytoplasm"/>
    <property type="evidence" value="ECO:0007669"/>
    <property type="project" value="TreeGrafter"/>
</dbReference>
<evidence type="ECO:0000313" key="4">
    <source>
        <dbReference type="EMBL" id="KFH62977.1"/>
    </source>
</evidence>
<dbReference type="InterPro" id="IPR001611">
    <property type="entry name" value="Leu-rich_rpt"/>
</dbReference>
<evidence type="ECO:0000256" key="1">
    <source>
        <dbReference type="ARBA" id="ARBA00022468"/>
    </source>
</evidence>
<dbReference type="GO" id="GO:0005634">
    <property type="term" value="C:nucleus"/>
    <property type="evidence" value="ECO:0007669"/>
    <property type="project" value="TreeGrafter"/>
</dbReference>
<dbReference type="OrthoDB" id="120976at2759"/>
<dbReference type="InterPro" id="IPR027038">
    <property type="entry name" value="RanGap"/>
</dbReference>
<reference evidence="4 5" key="1">
    <citation type="submission" date="2011-02" db="EMBL/GenBank/DDBJ databases">
        <title>The Genome Sequence of Mortierella verticillata NRRL 6337.</title>
        <authorList>
            <consortium name="The Broad Institute Genome Sequencing Platform"/>
            <person name="Russ C."/>
            <person name="Cuomo C."/>
            <person name="Burger G."/>
            <person name="Gray M.W."/>
            <person name="Holland P.W.H."/>
            <person name="King N."/>
            <person name="Lang F.B.F."/>
            <person name="Roger A.J."/>
            <person name="Ruiz-Trillo I."/>
            <person name="Young S.K."/>
            <person name="Zeng Q."/>
            <person name="Gargeya S."/>
            <person name="Alvarado L."/>
            <person name="Berlin A."/>
            <person name="Chapman S.B."/>
            <person name="Chen Z."/>
            <person name="Freedman E."/>
            <person name="Gellesch M."/>
            <person name="Goldberg J."/>
            <person name="Griggs A."/>
            <person name="Gujja S."/>
            <person name="Heilman E."/>
            <person name="Heiman D."/>
            <person name="Howarth C."/>
            <person name="Mehta T."/>
            <person name="Neiman D."/>
            <person name="Pearson M."/>
            <person name="Roberts A."/>
            <person name="Saif S."/>
            <person name="Shea T."/>
            <person name="Shenoy N."/>
            <person name="Sisk P."/>
            <person name="Stolte C."/>
            <person name="Sykes S."/>
            <person name="White J."/>
            <person name="Yandava C."/>
            <person name="Haas B."/>
            <person name="Nusbaum C."/>
            <person name="Birren B."/>
        </authorList>
    </citation>
    <scope>NUCLEOTIDE SEQUENCE [LARGE SCALE GENOMIC DNA]</scope>
    <source>
        <strain evidence="4 5">NRRL 6337</strain>
    </source>
</reference>
<dbReference type="GO" id="GO:0031267">
    <property type="term" value="F:small GTPase binding"/>
    <property type="evidence" value="ECO:0007669"/>
    <property type="project" value="TreeGrafter"/>
</dbReference>
<sequence>MHITTTDPAHSGVFQVTSLAQLAHALAEALKTNSTLITMDLQKNSIGDNGVQSLAEALKTNSSLAILDLQYNTTGDKGAQAQQQVSQCMIEY</sequence>
<accession>A0A086TM00</accession>
<organism evidence="4 5">
    <name type="scientific">Podila verticillata NRRL 6337</name>
    <dbReference type="NCBI Taxonomy" id="1069443"/>
    <lineage>
        <taxon>Eukaryota</taxon>
        <taxon>Fungi</taxon>
        <taxon>Fungi incertae sedis</taxon>
        <taxon>Mucoromycota</taxon>
        <taxon>Mortierellomycotina</taxon>
        <taxon>Mortierellomycetes</taxon>
        <taxon>Mortierellales</taxon>
        <taxon>Mortierellaceae</taxon>
        <taxon>Podila</taxon>
    </lineage>
</organism>
<keyword evidence="1" id="KW-0343">GTPase activation</keyword>